<name>A0A268HBG9_9BACI</name>
<dbReference type="Proteomes" id="UP000216475">
    <property type="component" value="Unassembled WGS sequence"/>
</dbReference>
<comment type="caution">
    <text evidence="1">The sequence shown here is derived from an EMBL/GenBank/DDBJ whole genome shotgun (WGS) entry which is preliminary data.</text>
</comment>
<gene>
    <name evidence="1" type="ORF">CHI12_12160</name>
</gene>
<proteinExistence type="predicted"/>
<reference evidence="1 2" key="1">
    <citation type="submission" date="2017-07" db="EMBL/GenBank/DDBJ databases">
        <title>Isolation and whole genome analysis of endospore-forming bacteria from heroin.</title>
        <authorList>
            <person name="Kalinowski J."/>
            <person name="Ahrens B."/>
            <person name="Al-Dilaimi A."/>
            <person name="Winkler A."/>
            <person name="Wibberg D."/>
            <person name="Schleenbecker U."/>
            <person name="Ruckert C."/>
            <person name="Wolfel R."/>
            <person name="Grass G."/>
        </authorList>
    </citation>
    <scope>NUCLEOTIDE SEQUENCE [LARGE SCALE GENOMIC DNA]</scope>
    <source>
        <strain evidence="1 2">7509</strain>
    </source>
</reference>
<evidence type="ECO:0000313" key="2">
    <source>
        <dbReference type="Proteomes" id="UP000216475"/>
    </source>
</evidence>
<protein>
    <submittedName>
        <fullName evidence="1">Uncharacterized protein</fullName>
    </submittedName>
</protein>
<accession>A0A268HBG9</accession>
<organism evidence="1 2">
    <name type="scientific">Terribacillus saccharophilus</name>
    <dbReference type="NCBI Taxonomy" id="361277"/>
    <lineage>
        <taxon>Bacteria</taxon>
        <taxon>Bacillati</taxon>
        <taxon>Bacillota</taxon>
        <taxon>Bacilli</taxon>
        <taxon>Bacillales</taxon>
        <taxon>Bacillaceae</taxon>
        <taxon>Terribacillus</taxon>
    </lineage>
</organism>
<evidence type="ECO:0000313" key="1">
    <source>
        <dbReference type="EMBL" id="PAE07226.1"/>
    </source>
</evidence>
<dbReference type="AlphaFoldDB" id="A0A268HBG9"/>
<dbReference type="EMBL" id="NPBH01000055">
    <property type="protein sequence ID" value="PAE07226.1"/>
    <property type="molecule type" value="Genomic_DNA"/>
</dbReference>
<sequence length="71" mass="8247">MPVAEESWLETLLHTFFNKDTQETISSDTEQASPQMIPYKRKPISLYPQNSYIHCLLSAHMNTDPYANLPY</sequence>